<evidence type="ECO:0000259" key="4">
    <source>
        <dbReference type="PROSITE" id="PS50805"/>
    </source>
</evidence>
<dbReference type="Gene3D" id="6.10.140.140">
    <property type="match status" value="1"/>
</dbReference>
<dbReference type="InterPro" id="IPR001909">
    <property type="entry name" value="KRAB"/>
</dbReference>
<protein>
    <submittedName>
        <fullName evidence="5">ZFP2 isoform 5</fullName>
    </submittedName>
</protein>
<comment type="caution">
    <text evidence="5">The sequence shown here is derived from an EMBL/GenBank/DDBJ whole genome shotgun (WGS) entry which is preliminary data.</text>
</comment>
<evidence type="ECO:0000313" key="5">
    <source>
        <dbReference type="EMBL" id="PNJ18679.1"/>
    </source>
</evidence>
<evidence type="ECO:0000256" key="2">
    <source>
        <dbReference type="ARBA" id="ARBA00023242"/>
    </source>
</evidence>
<organism evidence="5">
    <name type="scientific">Pongo abelii</name>
    <name type="common">Sumatran orangutan</name>
    <name type="synonym">Pongo pygmaeus abelii</name>
    <dbReference type="NCBI Taxonomy" id="9601"/>
    <lineage>
        <taxon>Eukaryota</taxon>
        <taxon>Metazoa</taxon>
        <taxon>Chordata</taxon>
        <taxon>Craniata</taxon>
        <taxon>Vertebrata</taxon>
        <taxon>Euteleostomi</taxon>
        <taxon>Mammalia</taxon>
        <taxon>Eutheria</taxon>
        <taxon>Euarchontoglires</taxon>
        <taxon>Primates</taxon>
        <taxon>Haplorrhini</taxon>
        <taxon>Catarrhini</taxon>
        <taxon>Hominidae</taxon>
        <taxon>Pongo</taxon>
    </lineage>
</organism>
<dbReference type="AlphaFoldDB" id="A0A2J8SD21"/>
<keyword evidence="2" id="KW-0539">Nucleus</keyword>
<proteinExistence type="predicted"/>
<dbReference type="CDD" id="cd07765">
    <property type="entry name" value="KRAB_A-box"/>
    <property type="match status" value="1"/>
</dbReference>
<name>A0A2J8SD21_PONAB</name>
<evidence type="ECO:0000256" key="3">
    <source>
        <dbReference type="SAM" id="MobiDB-lite"/>
    </source>
</evidence>
<dbReference type="EMBL" id="NDHI03003584">
    <property type="protein sequence ID" value="PNJ18679.1"/>
    <property type="molecule type" value="Genomic_DNA"/>
</dbReference>
<feature type="domain" description="KRAB" evidence="4">
    <location>
        <begin position="16"/>
        <end position="88"/>
    </location>
</feature>
<accession>A0A2J8SD21</accession>
<dbReference type="Pfam" id="PF01352">
    <property type="entry name" value="KRAB"/>
    <property type="match status" value="1"/>
</dbReference>
<dbReference type="SMART" id="SM00349">
    <property type="entry name" value="KRAB"/>
    <property type="match status" value="1"/>
</dbReference>
<dbReference type="InterPro" id="IPR050169">
    <property type="entry name" value="Krueppel_C2H2_ZnF"/>
</dbReference>
<dbReference type="GO" id="GO:0006355">
    <property type="term" value="P:regulation of DNA-templated transcription"/>
    <property type="evidence" value="ECO:0007669"/>
    <property type="project" value="InterPro"/>
</dbReference>
<sequence length="115" mass="13107">MAAWPLPLGARFQESVTFKDVSIDFSWEEWIQADSAQRMTVYEEVMLENYRNLVSLGNHLSKPSGTSQLEREELSLTQKEPPEGGFRDFLGYCCQINLTFSPLIILSQSRGESID</sequence>
<dbReference type="PANTHER" id="PTHR23232">
    <property type="entry name" value="KRAB DOMAIN C2H2 ZINC FINGER"/>
    <property type="match status" value="1"/>
</dbReference>
<dbReference type="SUPFAM" id="SSF109640">
    <property type="entry name" value="KRAB domain (Kruppel-associated box)"/>
    <property type="match status" value="1"/>
</dbReference>
<dbReference type="PANTHER" id="PTHR23232:SF168">
    <property type="entry name" value="KRAB DOMAIN-CONTAINING PROTEIN"/>
    <property type="match status" value="1"/>
</dbReference>
<feature type="region of interest" description="Disordered" evidence="3">
    <location>
        <begin position="62"/>
        <end position="82"/>
    </location>
</feature>
<reference evidence="5" key="1">
    <citation type="submission" date="2017-12" db="EMBL/GenBank/DDBJ databases">
        <title>High-resolution comparative analysis of great ape genomes.</title>
        <authorList>
            <person name="Pollen A."/>
            <person name="Hastie A."/>
            <person name="Hormozdiari F."/>
            <person name="Dougherty M."/>
            <person name="Liu R."/>
            <person name="Chaisson M."/>
            <person name="Hoppe E."/>
            <person name="Hill C."/>
            <person name="Pang A."/>
            <person name="Hillier L."/>
            <person name="Baker C."/>
            <person name="Armstrong J."/>
            <person name="Shendure J."/>
            <person name="Paten B."/>
            <person name="Wilson R."/>
            <person name="Chao H."/>
            <person name="Schneider V."/>
            <person name="Ventura M."/>
            <person name="Kronenberg Z."/>
            <person name="Murali S."/>
            <person name="Gordon D."/>
            <person name="Cantsilieris S."/>
            <person name="Munson K."/>
            <person name="Nelson B."/>
            <person name="Raja A."/>
            <person name="Underwood J."/>
            <person name="Diekhans M."/>
            <person name="Fiddes I."/>
            <person name="Haussler D."/>
            <person name="Eichler E."/>
        </authorList>
    </citation>
    <scope>NUCLEOTIDE SEQUENCE [LARGE SCALE GENOMIC DNA]</scope>
    <source>
        <strain evidence="5">Susie</strain>
    </source>
</reference>
<feature type="compositionally biased region" description="Basic and acidic residues" evidence="3">
    <location>
        <begin position="69"/>
        <end position="82"/>
    </location>
</feature>
<evidence type="ECO:0000256" key="1">
    <source>
        <dbReference type="ARBA" id="ARBA00004123"/>
    </source>
</evidence>
<comment type="subcellular location">
    <subcellularLocation>
        <location evidence="1">Nucleus</location>
    </subcellularLocation>
</comment>
<gene>
    <name evidence="5" type="ORF">CR201_G0044198</name>
</gene>
<dbReference type="InterPro" id="IPR036051">
    <property type="entry name" value="KRAB_dom_sf"/>
</dbReference>
<dbReference type="PROSITE" id="PS50805">
    <property type="entry name" value="KRAB"/>
    <property type="match status" value="1"/>
</dbReference>